<keyword evidence="4" id="KW-0472">Membrane</keyword>
<dbReference type="PROSITE" id="PS50887">
    <property type="entry name" value="GGDEF"/>
    <property type="match status" value="1"/>
</dbReference>
<organism evidence="6 7">
    <name type="scientific">Pandoraea iniqua</name>
    <dbReference type="NCBI Taxonomy" id="2508288"/>
    <lineage>
        <taxon>Bacteria</taxon>
        <taxon>Pseudomonadati</taxon>
        <taxon>Pseudomonadota</taxon>
        <taxon>Betaproteobacteria</taxon>
        <taxon>Burkholderiales</taxon>
        <taxon>Burkholderiaceae</taxon>
        <taxon>Pandoraea</taxon>
    </lineage>
</organism>
<protein>
    <recommendedName>
        <fullName evidence="1">diguanylate cyclase</fullName>
        <ecNumber evidence="1">2.7.7.65</ecNumber>
    </recommendedName>
</protein>
<comment type="catalytic activity">
    <reaction evidence="2">
        <text>2 GTP = 3',3'-c-di-GMP + 2 diphosphate</text>
        <dbReference type="Rhea" id="RHEA:24898"/>
        <dbReference type="ChEBI" id="CHEBI:33019"/>
        <dbReference type="ChEBI" id="CHEBI:37565"/>
        <dbReference type="ChEBI" id="CHEBI:58805"/>
        <dbReference type="EC" id="2.7.7.65"/>
    </reaction>
</comment>
<dbReference type="Pfam" id="PF17158">
    <property type="entry name" value="MASE4"/>
    <property type="match status" value="1"/>
</dbReference>
<feature type="transmembrane region" description="Helical" evidence="4">
    <location>
        <begin position="247"/>
        <end position="269"/>
    </location>
</feature>
<dbReference type="InterPro" id="IPR050469">
    <property type="entry name" value="Diguanylate_Cyclase"/>
</dbReference>
<dbReference type="GO" id="GO:0005886">
    <property type="term" value="C:plasma membrane"/>
    <property type="evidence" value="ECO:0007669"/>
    <property type="project" value="TreeGrafter"/>
</dbReference>
<dbReference type="InterPro" id="IPR029787">
    <property type="entry name" value="Nucleotide_cyclase"/>
</dbReference>
<dbReference type="EC" id="2.7.7.65" evidence="1"/>
<evidence type="ECO:0000259" key="5">
    <source>
        <dbReference type="PROSITE" id="PS50887"/>
    </source>
</evidence>
<proteinExistence type="predicted"/>
<keyword evidence="4" id="KW-1133">Transmembrane helix</keyword>
<dbReference type="RefSeq" id="WP_150684004.1">
    <property type="nucleotide sequence ID" value="NZ_CABPSI010000002.1"/>
</dbReference>
<evidence type="ECO:0000256" key="4">
    <source>
        <dbReference type="SAM" id="Phobius"/>
    </source>
</evidence>
<dbReference type="InterPro" id="IPR043128">
    <property type="entry name" value="Rev_trsase/Diguanyl_cyclase"/>
</dbReference>
<dbReference type="InterPro" id="IPR000160">
    <property type="entry name" value="GGDEF_dom"/>
</dbReference>
<dbReference type="FunFam" id="3.30.70.270:FF:000001">
    <property type="entry name" value="Diguanylate cyclase domain protein"/>
    <property type="match status" value="1"/>
</dbReference>
<feature type="domain" description="GGDEF" evidence="5">
    <location>
        <begin position="319"/>
        <end position="457"/>
    </location>
</feature>
<feature type="transmembrane region" description="Helical" evidence="4">
    <location>
        <begin position="115"/>
        <end position="134"/>
    </location>
</feature>
<dbReference type="SMART" id="SM00267">
    <property type="entry name" value="GGDEF"/>
    <property type="match status" value="1"/>
</dbReference>
<evidence type="ECO:0000313" key="6">
    <source>
        <dbReference type="EMBL" id="VVE01547.1"/>
    </source>
</evidence>
<feature type="transmembrane region" description="Helical" evidence="4">
    <location>
        <begin position="41"/>
        <end position="66"/>
    </location>
</feature>
<accession>A0A5E4UNR2</accession>
<dbReference type="InterPro" id="IPR033424">
    <property type="entry name" value="MASE4"/>
</dbReference>
<dbReference type="GO" id="GO:1902201">
    <property type="term" value="P:negative regulation of bacterial-type flagellum-dependent cell motility"/>
    <property type="evidence" value="ECO:0007669"/>
    <property type="project" value="TreeGrafter"/>
</dbReference>
<feature type="transmembrane region" description="Helical" evidence="4">
    <location>
        <begin position="220"/>
        <end position="241"/>
    </location>
</feature>
<gene>
    <name evidence="6" type="primary">cph2_3</name>
    <name evidence="6" type="ORF">PIN31115_02133</name>
</gene>
<dbReference type="Pfam" id="PF00990">
    <property type="entry name" value="GGDEF"/>
    <property type="match status" value="1"/>
</dbReference>
<evidence type="ECO:0000313" key="7">
    <source>
        <dbReference type="Proteomes" id="UP000333828"/>
    </source>
</evidence>
<feature type="region of interest" description="Disordered" evidence="3">
    <location>
        <begin position="460"/>
        <end position="491"/>
    </location>
</feature>
<feature type="transmembrane region" description="Helical" evidence="4">
    <location>
        <begin position="195"/>
        <end position="213"/>
    </location>
</feature>
<dbReference type="Gene3D" id="3.30.70.270">
    <property type="match status" value="1"/>
</dbReference>
<keyword evidence="4" id="KW-0812">Transmembrane</keyword>
<dbReference type="CDD" id="cd01949">
    <property type="entry name" value="GGDEF"/>
    <property type="match status" value="1"/>
</dbReference>
<feature type="transmembrane region" description="Helical" evidence="4">
    <location>
        <begin position="155"/>
        <end position="175"/>
    </location>
</feature>
<dbReference type="NCBIfam" id="TIGR00254">
    <property type="entry name" value="GGDEF"/>
    <property type="match status" value="1"/>
</dbReference>
<name>A0A5E4UNR2_9BURK</name>
<reference evidence="6 7" key="1">
    <citation type="submission" date="2019-08" db="EMBL/GenBank/DDBJ databases">
        <authorList>
            <person name="Peeters C."/>
        </authorList>
    </citation>
    <scope>NUCLEOTIDE SEQUENCE [LARGE SCALE GENOMIC DNA]</scope>
    <source>
        <strain evidence="6 7">LMG 31115</strain>
    </source>
</reference>
<evidence type="ECO:0000256" key="2">
    <source>
        <dbReference type="ARBA" id="ARBA00034247"/>
    </source>
</evidence>
<dbReference type="GO" id="GO:0043709">
    <property type="term" value="P:cell adhesion involved in single-species biofilm formation"/>
    <property type="evidence" value="ECO:0007669"/>
    <property type="project" value="TreeGrafter"/>
</dbReference>
<dbReference type="AlphaFoldDB" id="A0A5E4UNR2"/>
<dbReference type="SUPFAM" id="SSF55073">
    <property type="entry name" value="Nucleotide cyclase"/>
    <property type="match status" value="1"/>
</dbReference>
<dbReference type="EMBL" id="CABPSI010000002">
    <property type="protein sequence ID" value="VVE01547.1"/>
    <property type="molecule type" value="Genomic_DNA"/>
</dbReference>
<feature type="transmembrane region" description="Helical" evidence="4">
    <location>
        <begin position="73"/>
        <end position="95"/>
    </location>
</feature>
<sequence>MDGFLMERASRAQLALAGCLALVILCALVLAAPQATSPLPAVAPFLPMCGLTVFTTATIVSFLLAAQFQVSRLPVYGLLAGAYAFAALTVAMQLLTYPGLFSPQGLFGARPSTSGWIWVFWHAGFPILVLVAMVSRRLFTPQSITQLPPPGRATWMFVGLPLIVAVLLCLTALAVPLPPALAPATAPGDFSDSGAAFVLLLLNLAALGGVLSLGRLRTVLDVWVALAVLACVTDTLLSLMSTVRFSLGWYLARLFSMSAPGLLVCVLVWEVTRLYRELTRAHLRLIEYSNRDALTGIFNRRYFNERFPHDFELARRTARPLSLLMVDVDHFKKYNDLYGHPVGDECLENVAVALMRATHRPTDLVARYGGEEFVIVLPDTDVNGAQFVATRVTESVRALARPGPGPLGYVTVSVGCATHVPKANDASDTPERLIAQADGALYAAKRLGRDRIHMAARVDDSAGNAGNAGNTGSGGSAANPAIDAQRGNLSA</sequence>
<dbReference type="PANTHER" id="PTHR45138:SF9">
    <property type="entry name" value="DIGUANYLATE CYCLASE DGCM-RELATED"/>
    <property type="match status" value="1"/>
</dbReference>
<evidence type="ECO:0000256" key="3">
    <source>
        <dbReference type="SAM" id="MobiDB-lite"/>
    </source>
</evidence>
<dbReference type="PANTHER" id="PTHR45138">
    <property type="entry name" value="REGULATORY COMPONENTS OF SENSORY TRANSDUCTION SYSTEM"/>
    <property type="match status" value="1"/>
</dbReference>
<dbReference type="GO" id="GO:0052621">
    <property type="term" value="F:diguanylate cyclase activity"/>
    <property type="evidence" value="ECO:0007669"/>
    <property type="project" value="UniProtKB-EC"/>
</dbReference>
<dbReference type="Proteomes" id="UP000333828">
    <property type="component" value="Unassembled WGS sequence"/>
</dbReference>
<keyword evidence="7" id="KW-1185">Reference proteome</keyword>
<evidence type="ECO:0000256" key="1">
    <source>
        <dbReference type="ARBA" id="ARBA00012528"/>
    </source>
</evidence>